<name>A0ABQ9HNU2_9NEOP</name>
<gene>
    <name evidence="2" type="ORF">PR048_012229</name>
</gene>
<comment type="caution">
    <text evidence="2">The sequence shown here is derived from an EMBL/GenBank/DDBJ whole genome shotgun (WGS) entry which is preliminary data.</text>
</comment>
<dbReference type="EMBL" id="JARBHB010000004">
    <property type="protein sequence ID" value="KAJ8886023.1"/>
    <property type="molecule type" value="Genomic_DNA"/>
</dbReference>
<proteinExistence type="predicted"/>
<reference evidence="2 3" key="1">
    <citation type="submission" date="2023-02" db="EMBL/GenBank/DDBJ databases">
        <title>LHISI_Scaffold_Assembly.</title>
        <authorList>
            <person name="Stuart O.P."/>
            <person name="Cleave R."/>
            <person name="Magrath M.J.L."/>
            <person name="Mikheyev A.S."/>
        </authorList>
    </citation>
    <scope>NUCLEOTIDE SEQUENCE [LARGE SCALE GENOMIC DNA]</scope>
    <source>
        <strain evidence="2">Daus_M_001</strain>
        <tissue evidence="2">Leg muscle</tissue>
    </source>
</reference>
<evidence type="ECO:0000313" key="2">
    <source>
        <dbReference type="EMBL" id="KAJ8886023.1"/>
    </source>
</evidence>
<dbReference type="Proteomes" id="UP001159363">
    <property type="component" value="Chromosome X"/>
</dbReference>
<sequence>MADLPVTSIKPTVGPEDIPVAATVGPEDTPVAATVAPENTQTRGYTNKAAKEETAKKGCLGGKKKTSLLQETEDQRKQRNRPAK</sequence>
<evidence type="ECO:0000256" key="1">
    <source>
        <dbReference type="SAM" id="MobiDB-lite"/>
    </source>
</evidence>
<organism evidence="2 3">
    <name type="scientific">Dryococelus australis</name>
    <dbReference type="NCBI Taxonomy" id="614101"/>
    <lineage>
        <taxon>Eukaryota</taxon>
        <taxon>Metazoa</taxon>
        <taxon>Ecdysozoa</taxon>
        <taxon>Arthropoda</taxon>
        <taxon>Hexapoda</taxon>
        <taxon>Insecta</taxon>
        <taxon>Pterygota</taxon>
        <taxon>Neoptera</taxon>
        <taxon>Polyneoptera</taxon>
        <taxon>Phasmatodea</taxon>
        <taxon>Verophasmatodea</taxon>
        <taxon>Anareolatae</taxon>
        <taxon>Phasmatidae</taxon>
        <taxon>Eurycanthinae</taxon>
        <taxon>Dryococelus</taxon>
    </lineage>
</organism>
<protein>
    <submittedName>
        <fullName evidence="2">Uncharacterized protein</fullName>
    </submittedName>
</protein>
<keyword evidence="3" id="KW-1185">Reference proteome</keyword>
<accession>A0ABQ9HNU2</accession>
<feature type="region of interest" description="Disordered" evidence="1">
    <location>
        <begin position="40"/>
        <end position="84"/>
    </location>
</feature>
<evidence type="ECO:0000313" key="3">
    <source>
        <dbReference type="Proteomes" id="UP001159363"/>
    </source>
</evidence>